<dbReference type="AlphaFoldDB" id="A0AAV3RMQ9"/>
<dbReference type="GO" id="GO:0007165">
    <property type="term" value="P:signal transduction"/>
    <property type="evidence" value="ECO:0007669"/>
    <property type="project" value="InterPro"/>
</dbReference>
<dbReference type="Gene3D" id="1.25.10.10">
    <property type="entry name" value="Leucine-rich Repeat Variant"/>
    <property type="match status" value="1"/>
</dbReference>
<gene>
    <name evidence="2" type="ORF">LIER_29502</name>
</gene>
<dbReference type="Proteomes" id="UP001454036">
    <property type="component" value="Unassembled WGS sequence"/>
</dbReference>
<keyword evidence="3" id="KW-1185">Reference proteome</keyword>
<dbReference type="PIRSF" id="PIRSF028043">
    <property type="entry name" value="PP2A_B56"/>
    <property type="match status" value="1"/>
</dbReference>
<dbReference type="SUPFAM" id="SSF48371">
    <property type="entry name" value="ARM repeat"/>
    <property type="match status" value="1"/>
</dbReference>
<dbReference type="InterPro" id="IPR016024">
    <property type="entry name" value="ARM-type_fold"/>
</dbReference>
<organism evidence="2 3">
    <name type="scientific">Lithospermum erythrorhizon</name>
    <name type="common">Purple gromwell</name>
    <name type="synonym">Lithospermum officinale var. erythrorhizon</name>
    <dbReference type="NCBI Taxonomy" id="34254"/>
    <lineage>
        <taxon>Eukaryota</taxon>
        <taxon>Viridiplantae</taxon>
        <taxon>Streptophyta</taxon>
        <taxon>Embryophyta</taxon>
        <taxon>Tracheophyta</taxon>
        <taxon>Spermatophyta</taxon>
        <taxon>Magnoliopsida</taxon>
        <taxon>eudicotyledons</taxon>
        <taxon>Gunneridae</taxon>
        <taxon>Pentapetalae</taxon>
        <taxon>asterids</taxon>
        <taxon>lamiids</taxon>
        <taxon>Boraginales</taxon>
        <taxon>Boraginaceae</taxon>
        <taxon>Boraginoideae</taxon>
        <taxon>Lithospermeae</taxon>
        <taxon>Lithospermum</taxon>
    </lineage>
</organism>
<protein>
    <recommendedName>
        <fullName evidence="1">Serine/threonine protein phosphatase 2A regulatory subunit</fullName>
    </recommendedName>
</protein>
<sequence length="507" mass="57853">MLKQILAKFPRKSSKTSPVDSVENNSCNNDANLGNGVPLTNSCTVLSTRLNVVKRMSSAIFPASVTSGAMPVEPQVPFKDVANSEKQNLLVSKLNLCCLVYDFRDSSRNSSDKELKHQMLLELNDFVASGSAKFSETAIAAICKMCAENIFREFPPKHNYRTTRSETEEDDEPLLDPAWWHLQLVYELFIQLLGQGSFDVKMAKQYIDQRFILQLLDLFDSEDPRERDCLKSILHRIYGKFMVHRPFIRQAVSNILYRFAFETDSHNGIAELLEVFGSVISGFALPLKEEHKLFLSKALIPLHKPKSLGVYHQQLAYCIVQFVEKEQKLVSVVIKGLLKYWPVTNSKKELIFISEMEELLEMINMADFEKIAVPLFRRIGGCLNSSHFQVAERAHFLWNNDHIVNLIMHSRHLIMPIIFSALEKNNKNHWNKAVLNLTQNVRKVFSEMDEELALACQCRLGEENSKLDFIAERRKLTWEHLETSASFQIAPSSTVVTVEPATSILAL</sequence>
<dbReference type="GO" id="GO:0019888">
    <property type="term" value="F:protein phosphatase regulator activity"/>
    <property type="evidence" value="ECO:0007669"/>
    <property type="project" value="UniProtKB-UniRule"/>
</dbReference>
<reference evidence="2 3" key="1">
    <citation type="submission" date="2024-01" db="EMBL/GenBank/DDBJ databases">
        <title>The complete chloroplast genome sequence of Lithospermum erythrorhizon: insights into the phylogenetic relationship among Boraginaceae species and the maternal lineages of purple gromwells.</title>
        <authorList>
            <person name="Okada T."/>
            <person name="Watanabe K."/>
        </authorList>
    </citation>
    <scope>NUCLEOTIDE SEQUENCE [LARGE SCALE GENOMIC DNA]</scope>
</reference>
<dbReference type="InterPro" id="IPR011989">
    <property type="entry name" value="ARM-like"/>
</dbReference>
<dbReference type="Pfam" id="PF01603">
    <property type="entry name" value="B56"/>
    <property type="match status" value="1"/>
</dbReference>
<evidence type="ECO:0000313" key="2">
    <source>
        <dbReference type="EMBL" id="GAA0176526.1"/>
    </source>
</evidence>
<evidence type="ECO:0000256" key="1">
    <source>
        <dbReference type="PIRNR" id="PIRNR028043"/>
    </source>
</evidence>
<comment type="similarity">
    <text evidence="1">Belongs to the phosphatase 2A regulatory subunit.</text>
</comment>
<name>A0AAV3RMQ9_LITER</name>
<dbReference type="PANTHER" id="PTHR10257:SF31">
    <property type="entry name" value="SERINE_THREONINE PROTEIN PHOSPHATASE 2A 57 KDA REGULATORY SUBUNIT B' KAPPA ISOFORM"/>
    <property type="match status" value="1"/>
</dbReference>
<comment type="function">
    <text evidence="1">The B regulatory subunit might modulate substrate selectivity and catalytic activity, and also might direct the localization of the catalytic enzyme to a particular subcellular compartment.</text>
</comment>
<dbReference type="EMBL" id="BAABME010010180">
    <property type="protein sequence ID" value="GAA0176526.1"/>
    <property type="molecule type" value="Genomic_DNA"/>
</dbReference>
<dbReference type="InterPro" id="IPR002554">
    <property type="entry name" value="PP2A_B56"/>
</dbReference>
<comment type="caution">
    <text evidence="2">The sequence shown here is derived from an EMBL/GenBank/DDBJ whole genome shotgun (WGS) entry which is preliminary data.</text>
</comment>
<dbReference type="GO" id="GO:0000159">
    <property type="term" value="C:protein phosphatase type 2A complex"/>
    <property type="evidence" value="ECO:0007669"/>
    <property type="project" value="UniProtKB-UniRule"/>
</dbReference>
<dbReference type="PANTHER" id="PTHR10257">
    <property type="entry name" value="SERINE/THREONINE PROTEIN PHOSPHATASE 2A PP2A REGULATORY SUBUNIT B"/>
    <property type="match status" value="1"/>
</dbReference>
<proteinExistence type="inferred from homology"/>
<dbReference type="FunFam" id="1.25.10.10:FF:000331">
    <property type="entry name" value="Phosphoprotein phosphatase, putative"/>
    <property type="match status" value="1"/>
</dbReference>
<accession>A0AAV3RMQ9</accession>
<evidence type="ECO:0000313" key="3">
    <source>
        <dbReference type="Proteomes" id="UP001454036"/>
    </source>
</evidence>